<dbReference type="InterPro" id="IPR024079">
    <property type="entry name" value="MetalloPept_cat_dom_sf"/>
</dbReference>
<evidence type="ECO:0000256" key="2">
    <source>
        <dbReference type="SAM" id="SignalP"/>
    </source>
</evidence>
<feature type="binding site" evidence="1">
    <location>
        <position position="158"/>
    </location>
    <ligand>
        <name>Zn(2+)</name>
        <dbReference type="ChEBI" id="CHEBI:29105"/>
        <note>catalytic</note>
    </ligand>
</feature>
<feature type="domain" description="Peptidase M12A" evidence="3">
    <location>
        <begin position="65"/>
        <end position="260"/>
    </location>
</feature>
<dbReference type="PANTHER" id="PTHR10127:SF850">
    <property type="entry name" value="METALLOENDOPEPTIDASE"/>
    <property type="match status" value="1"/>
</dbReference>
<dbReference type="Gene3D" id="3.40.390.10">
    <property type="entry name" value="Collagenase (Catalytic Domain)"/>
    <property type="match status" value="1"/>
</dbReference>
<sequence>MKTLKLFLLSFLFFLSSCNFSDNSRTDMLGFNLDQESSNSSYSKDGYCIYDGDILLQKDGSRTYSNILSNPTLWPEGIVYYNFNNCSVSHKENIRHALNILMAATTIKFVEEVEMVSGPLITFNFIENGDCNSHLGMHPVHQNINLTIGCFGEDKVLHEVFHALGVHHEHNRKDRDNYIEMFWDNIKTDYFFAFTKQNEMVAPAYGSYDYKSIMHYNSLAFTKSGNPVFKKLNGELIATNTQLTKSDINGVNYLYRDEVKNRSTVIIDVASPTQFVFTKLAPFIVNFTWDAIGTKGYSSKVIINDAVYNNITNFSFSPPDFGIYTIRFEVYLNGKLISYNHRDVEYIYKP</sequence>
<feature type="chain" id="PRO_5018684385" description="Peptidase M12A domain-containing protein" evidence="2">
    <location>
        <begin position="22"/>
        <end position="350"/>
    </location>
</feature>
<dbReference type="PROSITE" id="PS51257">
    <property type="entry name" value="PROKAR_LIPOPROTEIN"/>
    <property type="match status" value="1"/>
</dbReference>
<dbReference type="GO" id="GO:0008270">
    <property type="term" value="F:zinc ion binding"/>
    <property type="evidence" value="ECO:0007669"/>
    <property type="project" value="UniProtKB-UniRule"/>
</dbReference>
<evidence type="ECO:0000313" key="4">
    <source>
        <dbReference type="EMBL" id="AZQ64011.1"/>
    </source>
</evidence>
<keyword evidence="1" id="KW-0378">Hydrolase</keyword>
<dbReference type="PRINTS" id="PR00480">
    <property type="entry name" value="ASTACIN"/>
</dbReference>
<protein>
    <recommendedName>
        <fullName evidence="3">Peptidase M12A domain-containing protein</fullName>
    </recommendedName>
</protein>
<reference evidence="4 5" key="1">
    <citation type="submission" date="2018-12" db="EMBL/GenBank/DDBJ databases">
        <title>Flammeovirga pectinis sp. nov., isolated from the gut of the Korean scallop, Patinopecten yessoensis.</title>
        <authorList>
            <person name="Bae J.-W."/>
            <person name="Jeong Y.-S."/>
            <person name="Kang W."/>
        </authorList>
    </citation>
    <scope>NUCLEOTIDE SEQUENCE [LARGE SCALE GENOMIC DNA]</scope>
    <source>
        <strain evidence="4 5">L12M1</strain>
    </source>
</reference>
<dbReference type="GO" id="GO:0004222">
    <property type="term" value="F:metalloendopeptidase activity"/>
    <property type="evidence" value="ECO:0007669"/>
    <property type="project" value="UniProtKB-UniRule"/>
</dbReference>
<keyword evidence="2" id="KW-0732">Signal</keyword>
<proteinExistence type="predicted"/>
<dbReference type="Pfam" id="PF01400">
    <property type="entry name" value="Astacin"/>
    <property type="match status" value="1"/>
</dbReference>
<evidence type="ECO:0000256" key="1">
    <source>
        <dbReference type="PROSITE-ProRule" id="PRU01211"/>
    </source>
</evidence>
<keyword evidence="5" id="KW-1185">Reference proteome</keyword>
<dbReference type="GO" id="GO:0006508">
    <property type="term" value="P:proteolysis"/>
    <property type="evidence" value="ECO:0007669"/>
    <property type="project" value="UniProtKB-KW"/>
</dbReference>
<accession>A0A3Q9FP73</accession>
<organism evidence="4 5">
    <name type="scientific">Flammeovirga pectinis</name>
    <dbReference type="NCBI Taxonomy" id="2494373"/>
    <lineage>
        <taxon>Bacteria</taxon>
        <taxon>Pseudomonadati</taxon>
        <taxon>Bacteroidota</taxon>
        <taxon>Cytophagia</taxon>
        <taxon>Cytophagales</taxon>
        <taxon>Flammeovirgaceae</taxon>
        <taxon>Flammeovirga</taxon>
    </lineage>
</organism>
<evidence type="ECO:0000259" key="3">
    <source>
        <dbReference type="PROSITE" id="PS51864"/>
    </source>
</evidence>
<dbReference type="SUPFAM" id="SSF55486">
    <property type="entry name" value="Metalloproteases ('zincins'), catalytic domain"/>
    <property type="match status" value="1"/>
</dbReference>
<keyword evidence="1" id="KW-0862">Zinc</keyword>
<dbReference type="PANTHER" id="PTHR10127">
    <property type="entry name" value="DISCOIDIN, CUB, EGF, LAMININ , AND ZINC METALLOPROTEASE DOMAIN CONTAINING"/>
    <property type="match status" value="1"/>
</dbReference>
<name>A0A3Q9FP73_9BACT</name>
<dbReference type="Proteomes" id="UP000267268">
    <property type="component" value="Chromosome 1"/>
</dbReference>
<feature type="active site" evidence="1">
    <location>
        <position position="159"/>
    </location>
</feature>
<gene>
    <name evidence="4" type="ORF">EI427_17795</name>
</gene>
<keyword evidence="1" id="KW-0479">Metal-binding</keyword>
<feature type="signal peptide" evidence="2">
    <location>
        <begin position="1"/>
        <end position="21"/>
    </location>
</feature>
<keyword evidence="1" id="KW-0482">Metalloprotease</keyword>
<keyword evidence="1" id="KW-0645">Protease</keyword>
<dbReference type="SMART" id="SM00235">
    <property type="entry name" value="ZnMc"/>
    <property type="match status" value="1"/>
</dbReference>
<dbReference type="RefSeq" id="WP_126617283.1">
    <property type="nucleotide sequence ID" value="NZ_CP034562.1"/>
</dbReference>
<feature type="binding site" evidence="1">
    <location>
        <position position="162"/>
    </location>
    <ligand>
        <name>Zn(2+)</name>
        <dbReference type="ChEBI" id="CHEBI:29105"/>
        <note>catalytic</note>
    </ligand>
</feature>
<comment type="caution">
    <text evidence="1">Lacks conserved residue(s) required for the propagation of feature annotation.</text>
</comment>
<dbReference type="OrthoDB" id="8455098at2"/>
<dbReference type="KEGG" id="fll:EI427_17795"/>
<dbReference type="EMBL" id="CP034562">
    <property type="protein sequence ID" value="AZQ64011.1"/>
    <property type="molecule type" value="Genomic_DNA"/>
</dbReference>
<dbReference type="InterPro" id="IPR001506">
    <property type="entry name" value="Peptidase_M12A"/>
</dbReference>
<comment type="cofactor">
    <cofactor evidence="1">
        <name>Zn(2+)</name>
        <dbReference type="ChEBI" id="CHEBI:29105"/>
    </cofactor>
    <text evidence="1">Binds 1 zinc ion per subunit.</text>
</comment>
<feature type="binding site" evidence="1">
    <location>
        <position position="168"/>
    </location>
    <ligand>
        <name>Zn(2+)</name>
        <dbReference type="ChEBI" id="CHEBI:29105"/>
        <note>catalytic</note>
    </ligand>
</feature>
<dbReference type="InterPro" id="IPR006026">
    <property type="entry name" value="Peptidase_Metallo"/>
</dbReference>
<dbReference type="AlphaFoldDB" id="A0A3Q9FP73"/>
<dbReference type="PROSITE" id="PS51864">
    <property type="entry name" value="ASTACIN"/>
    <property type="match status" value="1"/>
</dbReference>
<evidence type="ECO:0000313" key="5">
    <source>
        <dbReference type="Proteomes" id="UP000267268"/>
    </source>
</evidence>